<evidence type="ECO:0000313" key="12">
    <source>
        <dbReference type="EMBL" id="EGD59830.1"/>
    </source>
</evidence>
<feature type="transmembrane region" description="Helical" evidence="10">
    <location>
        <begin position="107"/>
        <end position="131"/>
    </location>
</feature>
<dbReference type="InParanoid" id="F1Z648"/>
<feature type="transmembrane region" description="Helical" evidence="10">
    <location>
        <begin position="333"/>
        <end position="357"/>
    </location>
</feature>
<feature type="transmembrane region" description="Helical" evidence="10">
    <location>
        <begin position="496"/>
        <end position="522"/>
    </location>
</feature>
<evidence type="ECO:0000256" key="9">
    <source>
        <dbReference type="ARBA" id="ARBA00061532"/>
    </source>
</evidence>
<evidence type="ECO:0000256" key="8">
    <source>
        <dbReference type="ARBA" id="ARBA00060041"/>
    </source>
</evidence>
<feature type="transmembrane region" description="Helical" evidence="10">
    <location>
        <begin position="209"/>
        <end position="228"/>
    </location>
</feature>
<keyword evidence="4 10" id="KW-0133">Cell shape</keyword>
<feature type="transmembrane region" description="Helical" evidence="10">
    <location>
        <begin position="151"/>
        <end position="169"/>
    </location>
</feature>
<dbReference type="HOGENOM" id="CLU_006797_5_0_5"/>
<proteinExistence type="inferred from homology"/>
<dbReference type="EMBL" id="AEWJ01000024">
    <property type="protein sequence ID" value="EGD59830.1"/>
    <property type="molecule type" value="Genomic_DNA"/>
</dbReference>
<keyword evidence="13" id="KW-1185">Reference proteome</keyword>
<feature type="transmembrane region" description="Helical" evidence="10">
    <location>
        <begin position="470"/>
        <end position="490"/>
    </location>
</feature>
<dbReference type="CDD" id="cd13123">
    <property type="entry name" value="MATE_MurJ_like"/>
    <property type="match status" value="1"/>
</dbReference>
<feature type="transmembrane region" description="Helical" evidence="10">
    <location>
        <begin position="431"/>
        <end position="449"/>
    </location>
</feature>
<keyword evidence="10 11" id="KW-0813">Transport</keyword>
<comment type="function">
    <text evidence="8 10 11">Involved in peptidoglycan biosynthesis. Transports lipid-linked peptidoglycan precursors from the inner to the outer leaflet of the cytoplasmic membrane.</text>
</comment>
<evidence type="ECO:0000256" key="2">
    <source>
        <dbReference type="ARBA" id="ARBA00022475"/>
    </source>
</evidence>
<dbReference type="GO" id="GO:0071555">
    <property type="term" value="P:cell wall organization"/>
    <property type="evidence" value="ECO:0007669"/>
    <property type="project" value="UniProtKB-UniRule"/>
</dbReference>
<dbReference type="PIRSF" id="PIRSF002869">
    <property type="entry name" value="MviN"/>
    <property type="match status" value="1"/>
</dbReference>
<organism evidence="12 13">
    <name type="scientific">Novosphingobium nitrogenifigens DSM 19370</name>
    <dbReference type="NCBI Taxonomy" id="983920"/>
    <lineage>
        <taxon>Bacteria</taxon>
        <taxon>Pseudomonadati</taxon>
        <taxon>Pseudomonadota</taxon>
        <taxon>Alphaproteobacteria</taxon>
        <taxon>Sphingomonadales</taxon>
        <taxon>Sphingomonadaceae</taxon>
        <taxon>Novosphingobium</taxon>
    </lineage>
</organism>
<evidence type="ECO:0000256" key="7">
    <source>
        <dbReference type="ARBA" id="ARBA00023136"/>
    </source>
</evidence>
<dbReference type="GO" id="GO:0009252">
    <property type="term" value="P:peptidoglycan biosynthetic process"/>
    <property type="evidence" value="ECO:0007669"/>
    <property type="project" value="UniProtKB-UniRule"/>
</dbReference>
<evidence type="ECO:0000256" key="11">
    <source>
        <dbReference type="PIRNR" id="PIRNR002869"/>
    </source>
</evidence>
<dbReference type="Proteomes" id="UP000004728">
    <property type="component" value="Unassembled WGS sequence"/>
</dbReference>
<dbReference type="HAMAP" id="MF_02078">
    <property type="entry name" value="MurJ_MviN"/>
    <property type="match status" value="1"/>
</dbReference>
<feature type="transmembrane region" description="Helical" evidence="10">
    <location>
        <begin position="369"/>
        <end position="391"/>
    </location>
</feature>
<evidence type="ECO:0000256" key="4">
    <source>
        <dbReference type="ARBA" id="ARBA00022960"/>
    </source>
</evidence>
<comment type="pathway">
    <text evidence="10">Cell wall biogenesis; peptidoglycan biosynthesis.</text>
</comment>
<keyword evidence="10" id="KW-0997">Cell inner membrane</keyword>
<dbReference type="GO" id="GO:0008360">
    <property type="term" value="P:regulation of cell shape"/>
    <property type="evidence" value="ECO:0007669"/>
    <property type="project" value="UniProtKB-UniRule"/>
</dbReference>
<dbReference type="eggNOG" id="COG0728">
    <property type="taxonomic scope" value="Bacteria"/>
</dbReference>
<evidence type="ECO:0000256" key="5">
    <source>
        <dbReference type="ARBA" id="ARBA00022984"/>
    </source>
</evidence>
<feature type="transmembrane region" description="Helical" evidence="10">
    <location>
        <begin position="294"/>
        <end position="312"/>
    </location>
</feature>
<keyword evidence="10 11" id="KW-0961">Cell wall biogenesis/degradation</keyword>
<dbReference type="InterPro" id="IPR051050">
    <property type="entry name" value="Lipid_II_flippase_MurJ/MviN"/>
</dbReference>
<dbReference type="AlphaFoldDB" id="F1Z648"/>
<accession>F1Z648</accession>
<name>F1Z648_9SPHN</name>
<evidence type="ECO:0000256" key="3">
    <source>
        <dbReference type="ARBA" id="ARBA00022692"/>
    </source>
</evidence>
<dbReference type="GO" id="GO:0005886">
    <property type="term" value="C:plasma membrane"/>
    <property type="evidence" value="ECO:0007669"/>
    <property type="project" value="UniProtKB-SubCell"/>
</dbReference>
<sequence>MRLCRRVIFAGNGFMNLLKATGTIGGLTLVSRVLGLVRDSLFARYVGASFASDAFLVAFRLPNMFRALFAEGAFASAFIPMFNQKVADPEGQGLADGLEFAERALAVLLPVLLAMTVLLEVFAWPVTLLLSGKFHGVSEHEFAFAVTLSRYTVPYLMLISLVSLFGGILNSLQKFWVNAAAPILLNLTLIAALVLFHNRDPMATARNQAIAVSVSGALQLAWLAWACWKNGISLRLRWPQLNPDVMRLMKLILPAAAGAGAAQINLVVSTALAASLLSHGSVTYIYMADRLNQLPLGLIGIGLGTVLLPTISRQLGAGDELDALETQNRGMELALLLTLPATMALVVCGEPIAVALFGYGRYTPADSHFTAQALAAFSIGLPSYILVKVLTPGFYARQDTRTPVRFAMISMAVNLVGNLVLILPLQHMGPPLATAIASTINVWMLYSTLVRRGHFIADRRLRRRAPRLTLAALAMGGVLWRGQELIMPYVHGSWPVRFGALVALVSSGMVVYGIATVVMGAFSRNDLVLLVRRRRTSPTPSNK</sequence>
<dbReference type="GO" id="GO:0034204">
    <property type="term" value="P:lipid translocation"/>
    <property type="evidence" value="ECO:0007669"/>
    <property type="project" value="TreeGrafter"/>
</dbReference>
<gene>
    <name evidence="10" type="primary">murJ</name>
    <name evidence="12" type="ORF">Y88_2269</name>
</gene>
<dbReference type="NCBIfam" id="TIGR01695">
    <property type="entry name" value="murJ_mviN"/>
    <property type="match status" value="1"/>
</dbReference>
<protein>
    <recommendedName>
        <fullName evidence="10">Probable lipid II flippase MurJ</fullName>
    </recommendedName>
</protein>
<feature type="transmembrane region" description="Helical" evidence="10">
    <location>
        <begin position="403"/>
        <end position="425"/>
    </location>
</feature>
<comment type="caution">
    <text evidence="12">The sequence shown here is derived from an EMBL/GenBank/DDBJ whole genome shotgun (WGS) entry which is preliminary data.</text>
</comment>
<evidence type="ECO:0000313" key="13">
    <source>
        <dbReference type="Proteomes" id="UP000004728"/>
    </source>
</evidence>
<dbReference type="GO" id="GO:0015648">
    <property type="term" value="F:lipid-linked peptidoglycan transporter activity"/>
    <property type="evidence" value="ECO:0007669"/>
    <property type="project" value="UniProtKB-UniRule"/>
</dbReference>
<dbReference type="FunCoup" id="F1Z648">
    <property type="interactions" value="351"/>
</dbReference>
<dbReference type="UniPathway" id="UPA00219"/>
<evidence type="ECO:0000256" key="10">
    <source>
        <dbReference type="HAMAP-Rule" id="MF_02078"/>
    </source>
</evidence>
<dbReference type="STRING" id="983920.Y88_2269"/>
<comment type="similarity">
    <text evidence="9 10 11">Belongs to the MurJ/MviN family.</text>
</comment>
<keyword evidence="6 10" id="KW-1133">Transmembrane helix</keyword>
<evidence type="ECO:0000256" key="6">
    <source>
        <dbReference type="ARBA" id="ARBA00022989"/>
    </source>
</evidence>
<evidence type="ECO:0000256" key="1">
    <source>
        <dbReference type="ARBA" id="ARBA00004651"/>
    </source>
</evidence>
<dbReference type="InterPro" id="IPR004268">
    <property type="entry name" value="MurJ"/>
</dbReference>
<dbReference type="PRINTS" id="PR01806">
    <property type="entry name" value="VIRFACTRMVIN"/>
</dbReference>
<feature type="transmembrane region" description="Helical" evidence="10">
    <location>
        <begin position="42"/>
        <end position="59"/>
    </location>
</feature>
<keyword evidence="3 10" id="KW-0812">Transmembrane</keyword>
<feature type="transmembrane region" description="Helical" evidence="10">
    <location>
        <begin position="176"/>
        <end position="197"/>
    </location>
</feature>
<keyword evidence="5 10" id="KW-0573">Peptidoglycan synthesis</keyword>
<keyword evidence="2 10" id="KW-1003">Cell membrane</keyword>
<feature type="transmembrane region" description="Helical" evidence="10">
    <location>
        <begin position="7"/>
        <end position="30"/>
    </location>
</feature>
<comment type="subcellular location">
    <subcellularLocation>
        <location evidence="10">Cell inner membrane</location>
        <topology evidence="10">Multi-pass membrane protein</topology>
    </subcellularLocation>
    <subcellularLocation>
        <location evidence="1">Cell membrane</location>
        <topology evidence="1">Multi-pass membrane protein</topology>
    </subcellularLocation>
</comment>
<reference evidence="12 13" key="1">
    <citation type="journal article" date="2012" name="J. Bacteriol.">
        <title>Draft Genome Sequence of Novosphingobium nitrogenifigens Y88T.</title>
        <authorList>
            <person name="Strabala T.J."/>
            <person name="Macdonald L."/>
            <person name="Liu V."/>
            <person name="Smit A.M."/>
        </authorList>
    </citation>
    <scope>NUCLEOTIDE SEQUENCE [LARGE SCALE GENOMIC DNA]</scope>
    <source>
        <strain evidence="12 13">DSM 19370</strain>
    </source>
</reference>
<keyword evidence="7 10" id="KW-0472">Membrane</keyword>
<dbReference type="PANTHER" id="PTHR47019:SF1">
    <property type="entry name" value="LIPID II FLIPPASE MURJ"/>
    <property type="match status" value="1"/>
</dbReference>
<dbReference type="Pfam" id="PF03023">
    <property type="entry name" value="MurJ"/>
    <property type="match status" value="1"/>
</dbReference>
<feature type="transmembrane region" description="Helical" evidence="10">
    <location>
        <begin position="248"/>
        <end position="274"/>
    </location>
</feature>
<dbReference type="PANTHER" id="PTHR47019">
    <property type="entry name" value="LIPID II FLIPPASE MURJ"/>
    <property type="match status" value="1"/>
</dbReference>